<evidence type="ECO:0000259" key="3">
    <source>
        <dbReference type="PROSITE" id="PS51194"/>
    </source>
</evidence>
<dbReference type="InterPro" id="IPR001650">
    <property type="entry name" value="Helicase_C-like"/>
</dbReference>
<dbReference type="SMART" id="SM00487">
    <property type="entry name" value="DEXDc"/>
    <property type="match status" value="1"/>
</dbReference>
<dbReference type="InterPro" id="IPR008258">
    <property type="entry name" value="Transglycosylase_SLT_dom_1"/>
</dbReference>
<dbReference type="InterPro" id="IPR029063">
    <property type="entry name" value="SAM-dependent_MTases_sf"/>
</dbReference>
<feature type="region of interest" description="Disordered" evidence="2">
    <location>
        <begin position="3351"/>
        <end position="3374"/>
    </location>
</feature>
<dbReference type="Pfam" id="PF18857">
    <property type="entry name" value="LPD38"/>
    <property type="match status" value="1"/>
</dbReference>
<feature type="region of interest" description="Disordered" evidence="2">
    <location>
        <begin position="802"/>
        <end position="836"/>
    </location>
</feature>
<feature type="region of interest" description="Disordered" evidence="2">
    <location>
        <begin position="3788"/>
        <end position="3814"/>
    </location>
</feature>
<dbReference type="PANTHER" id="PTHR41313">
    <property type="entry name" value="ADENINE-SPECIFIC METHYLTRANSFERASE"/>
    <property type="match status" value="1"/>
</dbReference>
<feature type="compositionally biased region" description="Low complexity" evidence="2">
    <location>
        <begin position="39"/>
        <end position="64"/>
    </location>
</feature>
<dbReference type="InterPro" id="IPR041301">
    <property type="entry name" value="PBECR3"/>
</dbReference>
<feature type="compositionally biased region" description="Low complexity" evidence="2">
    <location>
        <begin position="802"/>
        <end position="820"/>
    </location>
</feature>
<feature type="compositionally biased region" description="Basic and acidic residues" evidence="2">
    <location>
        <begin position="1663"/>
        <end position="1701"/>
    </location>
</feature>
<feature type="compositionally biased region" description="Polar residues" evidence="2">
    <location>
        <begin position="1625"/>
        <end position="1644"/>
    </location>
</feature>
<dbReference type="EMBL" id="CP013389">
    <property type="protein sequence ID" value="AOJ09667.1"/>
    <property type="molecule type" value="Genomic_DNA"/>
</dbReference>
<evidence type="ECO:0000256" key="2">
    <source>
        <dbReference type="SAM" id="MobiDB-lite"/>
    </source>
</evidence>
<name>A0A1B4G188_9BURK</name>
<feature type="region of interest" description="Disordered" evidence="2">
    <location>
        <begin position="954"/>
        <end position="1002"/>
    </location>
</feature>
<dbReference type="Gene3D" id="3.40.50.300">
    <property type="entry name" value="P-loop containing nucleotide triphosphate hydrolases"/>
    <property type="match status" value="2"/>
</dbReference>
<feature type="region of interest" description="Disordered" evidence="2">
    <location>
        <begin position="259"/>
        <end position="280"/>
    </location>
</feature>
<feature type="compositionally biased region" description="Low complexity" evidence="2">
    <location>
        <begin position="635"/>
        <end position="652"/>
    </location>
</feature>
<evidence type="ECO:0000256" key="1">
    <source>
        <dbReference type="SAM" id="Coils"/>
    </source>
</evidence>
<protein>
    <recommendedName>
        <fullName evidence="3">Helicase C-terminal domain-containing protein</fullName>
    </recommendedName>
</protein>
<evidence type="ECO:0000313" key="4">
    <source>
        <dbReference type="EMBL" id="AOJ09667.1"/>
    </source>
</evidence>
<feature type="coiled-coil region" evidence="1">
    <location>
        <begin position="3292"/>
        <end position="3326"/>
    </location>
</feature>
<dbReference type="InterPro" id="IPR014001">
    <property type="entry name" value="Helicase_ATP-bd"/>
</dbReference>
<dbReference type="Pfam" id="PF01464">
    <property type="entry name" value="SLT"/>
    <property type="match status" value="1"/>
</dbReference>
<feature type="compositionally biased region" description="Low complexity" evidence="2">
    <location>
        <begin position="612"/>
        <end position="623"/>
    </location>
</feature>
<feature type="compositionally biased region" description="Low complexity" evidence="2">
    <location>
        <begin position="3358"/>
        <end position="3370"/>
    </location>
</feature>
<feature type="region of interest" description="Disordered" evidence="2">
    <location>
        <begin position="1409"/>
        <end position="1439"/>
    </location>
</feature>
<feature type="compositionally biased region" description="Basic and acidic residues" evidence="2">
    <location>
        <begin position="823"/>
        <end position="836"/>
    </location>
</feature>
<keyword evidence="1" id="KW-0175">Coiled coil</keyword>
<dbReference type="InterPro" id="IPR023346">
    <property type="entry name" value="Lysozyme-like_dom_sf"/>
</dbReference>
<dbReference type="Proteomes" id="UP000067711">
    <property type="component" value="Chromosome 1"/>
</dbReference>
<feature type="compositionally biased region" description="Basic and acidic residues" evidence="2">
    <location>
        <begin position="870"/>
        <end position="879"/>
    </location>
</feature>
<feature type="region of interest" description="Disordered" evidence="2">
    <location>
        <begin position="1501"/>
        <end position="1521"/>
    </location>
</feature>
<reference evidence="4 5" key="1">
    <citation type="submission" date="2015-12" db="EMBL/GenBank/DDBJ databases">
        <title>Diversity of Burkholderia near neighbor genomes.</title>
        <authorList>
            <person name="Sahl J."/>
            <person name="Wagner D."/>
            <person name="Keim P."/>
        </authorList>
    </citation>
    <scope>NUCLEOTIDE SEQUENCE [LARGE SCALE GENOMIC DNA]</scope>
    <source>
        <strain evidence="4 5">BDU8</strain>
    </source>
</reference>
<dbReference type="Gene3D" id="3.40.50.150">
    <property type="entry name" value="Vaccinia Virus protein VP39"/>
    <property type="match status" value="1"/>
</dbReference>
<feature type="region of interest" description="Disordered" evidence="2">
    <location>
        <begin position="581"/>
        <end position="676"/>
    </location>
</feature>
<accession>A0A1B4G188</accession>
<dbReference type="InterPro" id="IPR040561">
    <property type="entry name" value="LPD38"/>
</dbReference>
<dbReference type="PANTHER" id="PTHR41313:SF1">
    <property type="entry name" value="DNA METHYLASE ADENINE-SPECIFIC DOMAIN-CONTAINING PROTEIN"/>
    <property type="match status" value="1"/>
</dbReference>
<gene>
    <name evidence="4" type="ORF">WS71_20390</name>
</gene>
<feature type="compositionally biased region" description="Polar residues" evidence="2">
    <location>
        <begin position="1507"/>
        <end position="1516"/>
    </location>
</feature>
<dbReference type="SUPFAM" id="SSF53955">
    <property type="entry name" value="Lysozyme-like"/>
    <property type="match status" value="1"/>
</dbReference>
<proteinExistence type="predicted"/>
<dbReference type="CDD" id="cd00254">
    <property type="entry name" value="LT-like"/>
    <property type="match status" value="1"/>
</dbReference>
<feature type="compositionally biased region" description="Basic and acidic residues" evidence="2">
    <location>
        <begin position="1715"/>
        <end position="1738"/>
    </location>
</feature>
<organism evidence="4 5">
    <name type="scientific">Burkholderia mayonis</name>
    <dbReference type="NCBI Taxonomy" id="1385591"/>
    <lineage>
        <taxon>Bacteria</taxon>
        <taxon>Pseudomonadati</taxon>
        <taxon>Pseudomonadota</taxon>
        <taxon>Betaproteobacteria</taxon>
        <taxon>Burkholderiales</taxon>
        <taxon>Burkholderiaceae</taxon>
        <taxon>Burkholderia</taxon>
        <taxon>pseudomallei group</taxon>
    </lineage>
</organism>
<dbReference type="Gene3D" id="1.10.530.10">
    <property type="match status" value="1"/>
</dbReference>
<feature type="region of interest" description="Disordered" evidence="2">
    <location>
        <begin position="1625"/>
        <end position="1743"/>
    </location>
</feature>
<dbReference type="PROSITE" id="PS51194">
    <property type="entry name" value="HELICASE_CTER"/>
    <property type="match status" value="1"/>
</dbReference>
<feature type="region of interest" description="Disordered" evidence="2">
    <location>
        <begin position="870"/>
        <end position="918"/>
    </location>
</feature>
<dbReference type="InterPro" id="IPR052933">
    <property type="entry name" value="DNA_Protect_Modify"/>
</dbReference>
<dbReference type="SUPFAM" id="SSF53335">
    <property type="entry name" value="S-adenosyl-L-methionine-dependent methyltransferases"/>
    <property type="match status" value="1"/>
</dbReference>
<feature type="domain" description="Helicase C-terminal" evidence="3">
    <location>
        <begin position="2933"/>
        <end position="3123"/>
    </location>
</feature>
<sequence>MPKNLLLQTPTAGDIEDVFTQGATDLSRLSLPTFPGTNAPSASRQQPAAPASAPAAPSASVAPGRPAPTRDDLIRRAQQLGVPPEIALEINGLESGGNWNSRDSSKGAIGGMQVMPDTYKQMMGTSVGQRDPWNNMEAGLRYLAYGMKKLNTSDPALLAAGYQAGYGRRELSRGEIPNTTDGGMTTRAYAARIASRVGTGGAAASTGNSGLDLQARLDAQEPGRYKVLDAEEASRMGLQAQLDQEEPGRFKVLTQQELDKMPPSAVQQDTAPKEEKPASSGFVEDAARMGVGGIYKGIGSMLRGAGKAAQLLGDNTTTPLVNWLFGTNYRTGNAADVPADAIRGFAERVQAGVTKATQGALENSRPDGSLLDPKSWTFGKDPSVRGYMMLGADVIGSTAPIIAASVLSGGSAAAGAAAGGLTGGGAGVETAREAVREMATKLVEVPDGKGGVKRITQLEAESPVYRAFRAQGMSPAEAQRRTEDAAEKWAFVLTAPVSAMGGAATSKILHPAEHLLGAAGNRAVRAGGRAVLGAAEEAIQEPSETVASRTGVNVGAGTKADVTEGTFADAVLGALGGAGPAGVAGAMSSRAPHAAPRVEPTPEVAPQPAPEAPAAAAPAAPAAPTGPIGRAMERAAGGASAQEAAPPAGSSQVVVGDDGKQYRLTTGPDGVTFEPIADEPAAAPAPAAEATPAPAAPKAAEQAVTSGVPSFADVYGANTDPKNFAGRDPKFAGRIRETNSGNKVIDGMLTHVTVRLKDGSKVKAEVGGETIFDGKGDMIDPSAVSAFKNDVEGARWIAVKSEPAPAAPETKPETKAAAPTEPAPREEKAAERPLTDWSELELRDRLRYLTKQAKMNGGWNKMLTAERRKVSAEIDRRNEGAPAPAEPVTAAQVEEPAAAPAAQEEEAPATTASGAFLDRGDANRAAISAAEREGRVHVVMPREEDGRTVFDIKPQEASNAAPANGGADTGRRAAGADVQVDRPAESGSARAAIQQPEGNAGPAALSRELAGAKPRYAYGEKQFTLEFANDVDRAAYIAAQKNPSKRDADYLKFATDATGMTDAQVREHGARVREHIKGIAHDAEPGTLKVPAIHGAEQTAAPAAPAAEKDAYAGKWFGSREKAQTFLDKKKAGETHEIVQTGKVRFEIKPKVAEGMERFPAESGTLGISRDEMPQVPTQSHGGLVNHLNAQGIEHETKMVPAAELKPTQAEFSPEKVAQAKEATGDRAVIVSNDGHIIDGHHQVLAAQEEGKDVKAIVLDASVDKALEAVKNSPSAQSAADDAAARWSRATDTERAAFLSRAGYSNDGKLNLAGRRLLRTPLDQMRPSTRGKIESAMHIGAAPAVQPVATPGSDVLKRMNQLVRAKTLPEVEEVARAEEATWSATEKPTDAHAAAHAELERRIERKREALGESAPTDDAAPQAERDNSSAAKQDAARDFVRAAREDGAKKIADIMPGIKDGRTFQTGAPFVKPGFIMVDGPKGEQFRLADLWNATEPAARVEAANDASPTDPTPSNGADRFAGNKLFTADKVEAARARMRSKLSQLNSGLDPELMMDGMTIAGAYIEAGVRDFAAYAKAMTDDMGDAVRPYLLSFWEAARNYPGLQTEGMTSVEDSKRQHGELITTQSASSTMQSKEVAQNDRNATAGRADEGAPEQGTGRVSPDEGGRDAGRVSEQPSGRDARSDQRGAAKRDQQSRDAGEPAVRGKAAAADAGDQHGREGGRGDRARASDGDDRGAVSRVGTDYRVAPGELKRAGSWRATAEQNVRIVELVKQLEQEGRRPTPDEAALLTKFTGWGSSEIANGIFPDRYGRYKDSQWQALGERLKAALTPEQYEQAKRTTQYAHYTSEGVIRSIYDGLRRLGFAGGKVLEPGMGIGLFKGLMPDSMAATSQYTGVEYDALTGAIAKLLYPQSNIIVGDFTKTAMPREFFDAAIGNPPFASVVVTNDPEYKKQGFMLHDYFFAKTIDRVKPGGMLVFVTSKGTMDKASDRARRYLADRANLIGAMRLPQTAFKDNAGTEVVTDVLFLQKRGAGVEDNGVKWLGTAEVQTPQGPAQINEYFAAHPEMVLGAHALTGSMYRANEYTVVPEPGVDMEAAFAKAIANLPEGVYQPGAKNPAASKAVALERDFNPTHKKEGGLYVGDSGNLMQVDSGTGVELTHRRGADGKQIALKPADKAFLKSWVGLRDELKQAQLDQLSDGAWEKSLKALGEAYDAFTAKHGNLLAYSTITRTAEDGTETVTKRFKNDPLLRLDVDGALAYSLEHIKENGDIVKAPVLSERVLQRPREPEIKTTNDAMFVSLNNKGVLDLDDVARLSSMSRQEVIDALGTSIYEDPAKGWQTSDAYLSGNVVRKLAEAQAAARSDRKYQRNVEALLAVQPKPLGPTDITVKLGQNWIPASDVAAFASEALNENIDVSYNSRLGNWSAEQTGSNYSEFNTPKMNAGQILDAVLNNRQIKVTFRDQEGKTHVDAEATEKANDVAQKMRAAFSRWIWTDTKRADRLVNHYNENFNNIAPRQFDGSHLTLPGVSLRFDLRENQKRAIWRGIQEGDMYLAHAVGAGKTFTMIATGMEERRLGLSNKPMYAVPNHMLAQFAREFLELYPAANIMVADEQNFHTHNRRRFVAQAALNNPDAIIITHSAFGRIGMSDEYAAQFISDQIDEWKSALAETDKGDRITRKQIERRIEQLERRLDAKQGGEKKDKVLSFEELGVDRLFVDEFHEFRKLDFATQQGNIKGIDPAGSQRAMDLFMKTQYLRSKKPGRALVAASGTPITNTMGELFTVQRFFQPEQMAEDGLDTFDAWANQYGDVVAGFEQNAAGGYEVVSRFAKFQNVPELMRRVRSFMDILTSAQLSQYVDRPAIDGGGRQVMVTPEPFGYKAYQKALEQRITAIRNRKGPPSKGQDIILNVIADGRFSAIDMRFVDPTAPSDPNSKLNQMLDAVIADYHTASDFEYSTNGKVDPIKGASHIVFTDIGLGEQSAKNRGFDMKAWIEKRLIDGGVPREQIAFMRDNKEHAKKERLFADMREGKKRVLIGGKDMETGVNVQKRLYTEEHLDAPWFPASVEQREGRIIRQGNQNKQVRIRAWATKGSYDSTMWGMNARKARFIEQALNGDDSVRSLEDVSEASAFDMAAALASGDERYLKLAGLKADVERLERLSYAHHDDQNKLRRDKHWAETSIERDRALSGEIKAALEKRTPIRAGEFAGKVGKTAYDKRDEFSSAIFNRFKELAGKEADTGEQIGEIGGFPIMFHGTQLKGSGEYIAAVTVDLPGDPSPLVSLPLDPDLPVGGIATRAANQVNNLDNQLAQLTARVQQNERRIDQIGNRLGAPFPEQAELLDKMAQLNSLETELTAEKASENAPAPSADAAAATEEVQGGKAEAVRYSVSPAGEVAPFVRDEIQSVIDAARAAGHAPQKAHVGKASDWLAHAAKQAGLSIDGFEHIVDGSAVRHIMKNHGNVKAEGSRGQLAIGDNDIQSIPLLVASPDRVVFGTHNRLGRDQIGYVKQMEDGSILYFEEVRSKRGELAAVTMRKYPATMNVDTIVSTLDPNARGDGGDFIVITPSDKDKSTGLIGASDVAPESATPTSDTLTADGLAQVLKGGEFGSVVARMIELDSVVLHDTAQTLPVSNAPAGVRGVTMPDGAIHLVAANLTPESAPGVLLHEAFHQGAERLIGSDAWTKLLGRLKALHNQARQSNGRARQFFDAARERVASAQREGGAVPEMTAEEFGAYTVEHYDQAPMAFGRWVDDVVGGVKAWLLRRFGKQLGTVTPAQLRALAAAALRDQAGGPTDGARFSVGGTQASQHGAGGLTPPTPTRFDRLQAAVQDSMNRVKQVQERIKKLIGVKDLGVADYYRAEANRPGRVAARLEDAKKQLTGPLMERLAKSGHTPAQLEELLHAQHAQERNERVAEINKDMPDGGSGMTTADANAILAKYADATELQALAQQARDIASATLDLKLAYGLIGQTDHDTLSKSYENYVPLKGDGEYGPKIKRAMGHEEREEHILENIARDYDQAVVVGEKNLARQSLLALVADNPDPELWTIGVPPRGRYIAGNVYNVVDTTKPNGETVGSFTSRSQVNAFLEGLGAARQNHIVLDSNGERVAEFVKPLQDNEVMAYVKGEPVRIQINDEALARQIRPLDQARMHPILEMMRGMNRYLSKIYTGYNPAFILRNAARDALTGTVNMVGHEGVRVAAKAWAKYPAAAKALGQWAATGKEPTGSTGAMLKEYRMQGGKTGASRMSDLEEQGKSLTRMYEDAYGARGYLKDGEGLKAAKVAGRKIVGGMAHVVEVANQATENALRLSLYMTLREQGETPGRAAQAAKSVTVDFDRKGTLTPALGAVYLFLNPAIQGTANAMRALASGEHRGQALAALGMLAALGFFAGASGIDDDKDRWLGEGWDTRTKHFIFRVGDHTLRVPLSQEFAPAYAFGVALAEATRGEGAMKSAVRMVSSFVDAYFPLNGAYNPDSDNHALDAFMAATPTIIKPIAETSVNRNTFGSQIVPETPATKAQPDNLKMFRGTKGSVYDTLAQQIAAAGELTGARRFENDLTKISPETLKYVWRTYTGGLGQFVTDSIGAAGLAASDLSSVSSSDVPIVKDFWRQNDVKPLRSRYYDLAREAKAAADEFRVAKKAADGEALDDIFARPEQAEMISLDRMTQRYGKAIAAIRDEAVTVNADKSLSTAEKRTRLKELEADEEVLYRGALDAFRRP</sequence>
<dbReference type="InterPro" id="IPR027417">
    <property type="entry name" value="P-loop_NTPase"/>
</dbReference>
<evidence type="ECO:0000313" key="5">
    <source>
        <dbReference type="Proteomes" id="UP000067711"/>
    </source>
</evidence>
<feature type="region of interest" description="Disordered" evidence="2">
    <location>
        <begin position="28"/>
        <end position="69"/>
    </location>
</feature>
<dbReference type="SUPFAM" id="SSF52540">
    <property type="entry name" value="P-loop containing nucleoside triphosphate hydrolases"/>
    <property type="match status" value="2"/>
</dbReference>
<feature type="compositionally biased region" description="Low complexity" evidence="2">
    <location>
        <begin position="881"/>
        <end position="912"/>
    </location>
</feature>
<dbReference type="Pfam" id="PF18812">
    <property type="entry name" value="PBECR3"/>
    <property type="match status" value="1"/>
</dbReference>